<sequence>MTWGVSLWYRYEHLKDAADIDQSVSILRCSVKLATPDADRSGASLPLLHLGNALRSLFYCFSRPEDMDEAVEVLRQAVQQSGLEPNGAIVAATCFDALGTTLHARYTAFSRIQDLEDAISTLRYALDTSSQQDVPQSHYLSHLGFAMMSRFRRLGEATDLEESVNCHWYAENSTPEDHPDKPTRLSNLGIALRARFDRHGSLQDLDDAIVNHRHALELLRNRDLEQAPILGELGNDLLVRYLTFGEAEDIEHSVAYLRNACDSTPENHLEKPGQLSNLSYALRMLYIGLGERKDLEEAIVLQKRCVDLPPNHSGEKSHALAAYGATLQTRFEMFSASASDLEECCRAYQRATDDTSASPIFRLTVASGWASFVSRHAPLAALAAYNRFMALLPHVVWLGQDVSHRFGRLAHHNHTTNAVAAAIAAGDLVRAVEWFEEGRNVVWGQFLRLRSPLDDLRTKDAALAAQLQDLTDELRSSSLGVEGRISDVEGNHRRISAVLRYEEVLGRIRLLCGFEDFLRPRSFTDIASAARGGPVIIVNVYFKHSDALVLCPSGHTLHIPLLQFTLHTALKLRKKFRMFLGSSGIRDGVSRAVTPHCHTDTGFVRVLGLLWALVVRPILQNIEDLWHAAEEYIPHVTRCATGPLAFLPLHAAGSYGTEPSVSVSDFVVSSYTTNLSALLRDVHERDTNGSLPSMLVVSQPNTPGQPPLAGVAEEAEIVVKRFEGGQVARLDHDQATVATVLGAIQSYRWVHLACHGVQDARNRTQSAFELYDGKLTIKHLMETSLDSAELAFLSACQTATGDDDVPEEAVHLAAGMLAAGYRSVVGTMWSIRDSDAPIVADRFYEVLLSGEAGCGAGRRAKAAYALHEAVMQLRRKAGEKSFVQWVPFIHLGV</sequence>
<comment type="caution">
    <text evidence="1">The sequence shown here is derived from an EMBL/GenBank/DDBJ whole genome shotgun (WGS) entry which is preliminary data.</text>
</comment>
<organism evidence="1 2">
    <name type="scientific">Vararia minispora EC-137</name>
    <dbReference type="NCBI Taxonomy" id="1314806"/>
    <lineage>
        <taxon>Eukaryota</taxon>
        <taxon>Fungi</taxon>
        <taxon>Dikarya</taxon>
        <taxon>Basidiomycota</taxon>
        <taxon>Agaricomycotina</taxon>
        <taxon>Agaricomycetes</taxon>
        <taxon>Russulales</taxon>
        <taxon>Lachnocladiaceae</taxon>
        <taxon>Vararia</taxon>
    </lineage>
</organism>
<dbReference type="Proteomes" id="UP000814128">
    <property type="component" value="Unassembled WGS sequence"/>
</dbReference>
<name>A0ACB8Q997_9AGAM</name>
<accession>A0ACB8Q997</accession>
<reference evidence="1" key="1">
    <citation type="submission" date="2021-02" db="EMBL/GenBank/DDBJ databases">
        <authorList>
            <consortium name="DOE Joint Genome Institute"/>
            <person name="Ahrendt S."/>
            <person name="Looney B.P."/>
            <person name="Miyauchi S."/>
            <person name="Morin E."/>
            <person name="Drula E."/>
            <person name="Courty P.E."/>
            <person name="Chicoki N."/>
            <person name="Fauchery L."/>
            <person name="Kohler A."/>
            <person name="Kuo A."/>
            <person name="Labutti K."/>
            <person name="Pangilinan J."/>
            <person name="Lipzen A."/>
            <person name="Riley R."/>
            <person name="Andreopoulos W."/>
            <person name="He G."/>
            <person name="Johnson J."/>
            <person name="Barry K.W."/>
            <person name="Grigoriev I.V."/>
            <person name="Nagy L."/>
            <person name="Hibbett D."/>
            <person name="Henrissat B."/>
            <person name="Matheny P.B."/>
            <person name="Labbe J."/>
            <person name="Martin F."/>
        </authorList>
    </citation>
    <scope>NUCLEOTIDE SEQUENCE</scope>
    <source>
        <strain evidence="1">EC-137</strain>
    </source>
</reference>
<gene>
    <name evidence="1" type="ORF">K488DRAFT_58713</name>
</gene>
<keyword evidence="2" id="KW-1185">Reference proteome</keyword>
<reference evidence="1" key="2">
    <citation type="journal article" date="2022" name="New Phytol.">
        <title>Evolutionary transition to the ectomycorrhizal habit in the genomes of a hyperdiverse lineage of mushroom-forming fungi.</title>
        <authorList>
            <person name="Looney B."/>
            <person name="Miyauchi S."/>
            <person name="Morin E."/>
            <person name="Drula E."/>
            <person name="Courty P.E."/>
            <person name="Kohler A."/>
            <person name="Kuo A."/>
            <person name="LaButti K."/>
            <person name="Pangilinan J."/>
            <person name="Lipzen A."/>
            <person name="Riley R."/>
            <person name="Andreopoulos W."/>
            <person name="He G."/>
            <person name="Johnson J."/>
            <person name="Nolan M."/>
            <person name="Tritt A."/>
            <person name="Barry K.W."/>
            <person name="Grigoriev I.V."/>
            <person name="Nagy L.G."/>
            <person name="Hibbett D."/>
            <person name="Henrissat B."/>
            <person name="Matheny P.B."/>
            <person name="Labbe J."/>
            <person name="Martin F.M."/>
        </authorList>
    </citation>
    <scope>NUCLEOTIDE SEQUENCE</scope>
    <source>
        <strain evidence="1">EC-137</strain>
    </source>
</reference>
<evidence type="ECO:0000313" key="2">
    <source>
        <dbReference type="Proteomes" id="UP000814128"/>
    </source>
</evidence>
<protein>
    <submittedName>
        <fullName evidence="1">CHAT domain-containing protein</fullName>
    </submittedName>
</protein>
<evidence type="ECO:0000313" key="1">
    <source>
        <dbReference type="EMBL" id="KAI0028399.1"/>
    </source>
</evidence>
<proteinExistence type="predicted"/>
<dbReference type="EMBL" id="MU273757">
    <property type="protein sequence ID" value="KAI0028399.1"/>
    <property type="molecule type" value="Genomic_DNA"/>
</dbReference>